<comment type="subcellular location">
    <subcellularLocation>
        <location evidence="1">Membrane</location>
        <topology evidence="1">Single-pass type I membrane protein</topology>
    </subcellularLocation>
</comment>
<dbReference type="PANTHER" id="PTHR23220:SF90">
    <property type="entry name" value="INTEGRIN ALPHA-7"/>
    <property type="match status" value="1"/>
</dbReference>
<evidence type="ECO:0000256" key="8">
    <source>
        <dbReference type="ARBA" id="ARBA00023157"/>
    </source>
</evidence>
<feature type="region of interest" description="Disordered" evidence="11">
    <location>
        <begin position="259"/>
        <end position="288"/>
    </location>
</feature>
<evidence type="ECO:0000256" key="5">
    <source>
        <dbReference type="ARBA" id="ARBA00022989"/>
    </source>
</evidence>
<dbReference type="Proteomes" id="UP001557470">
    <property type="component" value="Unassembled WGS sequence"/>
</dbReference>
<dbReference type="InterPro" id="IPR048286">
    <property type="entry name" value="Integrin_alpha_Ig-like_3"/>
</dbReference>
<feature type="domain" description="Integrin alpha third immunoglobulin-like" evidence="13">
    <location>
        <begin position="1"/>
        <end position="173"/>
    </location>
</feature>
<comment type="caution">
    <text evidence="14">The sequence shown here is derived from an EMBL/GenBank/DDBJ whole genome shotgun (WGS) entry which is preliminary data.</text>
</comment>
<dbReference type="GO" id="GO:0016020">
    <property type="term" value="C:membrane"/>
    <property type="evidence" value="ECO:0007669"/>
    <property type="project" value="UniProtKB-SubCell"/>
</dbReference>
<gene>
    <name evidence="14" type="ORF">UPYG_G00163540</name>
</gene>
<evidence type="ECO:0000256" key="9">
    <source>
        <dbReference type="ARBA" id="ARBA00023170"/>
    </source>
</evidence>
<comment type="similarity">
    <text evidence="2">Belongs to the integrin alpha chain family.</text>
</comment>
<name>A0ABD0WM33_UMBPY</name>
<feature type="compositionally biased region" description="Low complexity" evidence="11">
    <location>
        <begin position="262"/>
        <end position="271"/>
    </location>
</feature>
<evidence type="ECO:0000256" key="1">
    <source>
        <dbReference type="ARBA" id="ARBA00004479"/>
    </source>
</evidence>
<dbReference type="GO" id="GO:0007229">
    <property type="term" value="P:integrin-mediated signaling pathway"/>
    <property type="evidence" value="ECO:0007669"/>
    <property type="project" value="UniProtKB-KW"/>
</dbReference>
<dbReference type="FunFam" id="1.20.5.930:FF:000001">
    <property type="entry name" value="Integrin subunit alpha V"/>
    <property type="match status" value="1"/>
</dbReference>
<keyword evidence="9" id="KW-0675">Receptor</keyword>
<dbReference type="SUPFAM" id="SSF69179">
    <property type="entry name" value="Integrin domains"/>
    <property type="match status" value="1"/>
</dbReference>
<organism evidence="14 15">
    <name type="scientific">Umbra pygmaea</name>
    <name type="common">Eastern mudminnow</name>
    <dbReference type="NCBI Taxonomy" id="75934"/>
    <lineage>
        <taxon>Eukaryota</taxon>
        <taxon>Metazoa</taxon>
        <taxon>Chordata</taxon>
        <taxon>Craniata</taxon>
        <taxon>Vertebrata</taxon>
        <taxon>Euteleostomi</taxon>
        <taxon>Actinopterygii</taxon>
        <taxon>Neopterygii</taxon>
        <taxon>Teleostei</taxon>
        <taxon>Protacanthopterygii</taxon>
        <taxon>Esociformes</taxon>
        <taxon>Umbridae</taxon>
        <taxon>Umbra</taxon>
    </lineage>
</organism>
<keyword evidence="4" id="KW-0130">Cell adhesion</keyword>
<evidence type="ECO:0000313" key="14">
    <source>
        <dbReference type="EMBL" id="KAL0977939.1"/>
    </source>
</evidence>
<evidence type="ECO:0000259" key="13">
    <source>
        <dbReference type="Pfam" id="PF20806"/>
    </source>
</evidence>
<keyword evidence="10" id="KW-0325">Glycoprotein</keyword>
<keyword evidence="3 12" id="KW-0812">Transmembrane</keyword>
<evidence type="ECO:0000256" key="6">
    <source>
        <dbReference type="ARBA" id="ARBA00023037"/>
    </source>
</evidence>
<feature type="region of interest" description="Disordered" evidence="11">
    <location>
        <begin position="36"/>
        <end position="82"/>
    </location>
</feature>
<dbReference type="Gene3D" id="1.20.5.930">
    <property type="entry name" value="Bicelle-embedded integrin alpha(iib) transmembrane segment"/>
    <property type="match status" value="1"/>
</dbReference>
<evidence type="ECO:0000256" key="11">
    <source>
        <dbReference type="SAM" id="MobiDB-lite"/>
    </source>
</evidence>
<evidence type="ECO:0000256" key="7">
    <source>
        <dbReference type="ARBA" id="ARBA00023136"/>
    </source>
</evidence>
<keyword evidence="5 12" id="KW-1133">Transmembrane helix</keyword>
<sequence>MWPHELSNGKWLLYPSALHFQGHPETHCNHHAALNPLRLPQSSPSEGQPQAAGLTPRRKGRSHPEEEGHVMTKGSLGRSTPAVAASERRKSLKLDCLLGSAHCALFQCPLHSFSGSAVLKIKGHLWNSTFLEEFPSVSALELLVRANITVRSHIKHLVLRDAVAQVPVMIYPEVGLTDQYGVAWWWILLAVLAGILVLAVLVCLLWKCGFFKRSERRPQYETEYYRAHKHAQPSECGFFRRAQYKEKVPQYHAVKIPRQERPQFQQSQQKSEILHKKEWATHWSDGTS</sequence>
<dbReference type="Pfam" id="PF20806">
    <property type="entry name" value="Integrin_A_Ig_3"/>
    <property type="match status" value="1"/>
</dbReference>
<keyword evidence="15" id="KW-1185">Reference proteome</keyword>
<dbReference type="AlphaFoldDB" id="A0ABD0WM33"/>
<evidence type="ECO:0000256" key="4">
    <source>
        <dbReference type="ARBA" id="ARBA00022889"/>
    </source>
</evidence>
<dbReference type="InterPro" id="IPR032695">
    <property type="entry name" value="Integrin_dom_sf"/>
</dbReference>
<evidence type="ECO:0000256" key="3">
    <source>
        <dbReference type="ARBA" id="ARBA00022692"/>
    </source>
</evidence>
<dbReference type="PANTHER" id="PTHR23220">
    <property type="entry name" value="INTEGRIN ALPHA"/>
    <property type="match status" value="1"/>
</dbReference>
<dbReference type="GO" id="GO:0007155">
    <property type="term" value="P:cell adhesion"/>
    <property type="evidence" value="ECO:0007669"/>
    <property type="project" value="UniProtKB-KW"/>
</dbReference>
<dbReference type="EMBL" id="JAGEUA010000005">
    <property type="protein sequence ID" value="KAL0977939.1"/>
    <property type="molecule type" value="Genomic_DNA"/>
</dbReference>
<keyword evidence="7 12" id="KW-0472">Membrane</keyword>
<dbReference type="PROSITE" id="PS00242">
    <property type="entry name" value="INTEGRIN_ALPHA"/>
    <property type="match status" value="1"/>
</dbReference>
<reference evidence="14 15" key="1">
    <citation type="submission" date="2024-06" db="EMBL/GenBank/DDBJ databases">
        <authorList>
            <person name="Pan Q."/>
            <person name="Wen M."/>
            <person name="Jouanno E."/>
            <person name="Zahm M."/>
            <person name="Klopp C."/>
            <person name="Cabau C."/>
            <person name="Louis A."/>
            <person name="Berthelot C."/>
            <person name="Parey E."/>
            <person name="Roest Crollius H."/>
            <person name="Montfort J."/>
            <person name="Robinson-Rechavi M."/>
            <person name="Bouchez O."/>
            <person name="Lampietro C."/>
            <person name="Lopez Roques C."/>
            <person name="Donnadieu C."/>
            <person name="Postlethwait J."/>
            <person name="Bobe J."/>
            <person name="Verreycken H."/>
            <person name="Guiguen Y."/>
        </authorList>
    </citation>
    <scope>NUCLEOTIDE SEQUENCE [LARGE SCALE GENOMIC DNA]</scope>
    <source>
        <strain evidence="14">Up_M1</strain>
        <tissue evidence="14">Testis</tissue>
    </source>
</reference>
<evidence type="ECO:0000313" key="15">
    <source>
        <dbReference type="Proteomes" id="UP001557470"/>
    </source>
</evidence>
<dbReference type="Pfam" id="PF00357">
    <property type="entry name" value="Integrin_alpha"/>
    <property type="match status" value="1"/>
</dbReference>
<keyword evidence="8" id="KW-1015">Disulfide bond</keyword>
<evidence type="ECO:0000256" key="2">
    <source>
        <dbReference type="ARBA" id="ARBA00008054"/>
    </source>
</evidence>
<accession>A0ABD0WM33</accession>
<dbReference type="Gene3D" id="2.60.40.1530">
    <property type="entry name" value="ntegrin, alpha v. Chain A, domain 4"/>
    <property type="match status" value="1"/>
</dbReference>
<protein>
    <recommendedName>
        <fullName evidence="13">Integrin alpha third immunoglobulin-like domain-containing protein</fullName>
    </recommendedName>
</protein>
<evidence type="ECO:0000256" key="10">
    <source>
        <dbReference type="ARBA" id="ARBA00023180"/>
    </source>
</evidence>
<evidence type="ECO:0000256" key="12">
    <source>
        <dbReference type="SAM" id="Phobius"/>
    </source>
</evidence>
<proteinExistence type="inferred from homology"/>
<dbReference type="InterPro" id="IPR018184">
    <property type="entry name" value="Integrin_alpha_C_CS"/>
</dbReference>
<keyword evidence="6" id="KW-0401">Integrin</keyword>
<feature type="transmembrane region" description="Helical" evidence="12">
    <location>
        <begin position="183"/>
        <end position="206"/>
    </location>
</feature>